<dbReference type="HOGENOM" id="CLU_2882193_0_0_10"/>
<reference evidence="1 2" key="1">
    <citation type="submission" date="2012-05" db="EMBL/GenBank/DDBJ databases">
        <authorList>
            <person name="Weinstock G."/>
            <person name="Sodergren E."/>
            <person name="Lobos E.A."/>
            <person name="Fulton L."/>
            <person name="Fulton R."/>
            <person name="Courtney L."/>
            <person name="Fronick C."/>
            <person name="O'Laughlin M."/>
            <person name="Godfrey J."/>
            <person name="Wilson R.M."/>
            <person name="Miner T."/>
            <person name="Farmer C."/>
            <person name="Delehaunty K."/>
            <person name="Cordes M."/>
            <person name="Minx P."/>
            <person name="Tomlinson C."/>
            <person name="Chen J."/>
            <person name="Wollam A."/>
            <person name="Pepin K.H."/>
            <person name="Bhonagiri V."/>
            <person name="Zhang X."/>
            <person name="Suruliraj S."/>
            <person name="Warren W."/>
            <person name="Mitreva M."/>
            <person name="Mardis E.R."/>
            <person name="Wilson R.K."/>
        </authorList>
    </citation>
    <scope>NUCLEOTIDE SEQUENCE [LARGE SCALE GENOMIC DNA]</scope>
    <source>
        <strain evidence="1 2">F0055</strain>
    </source>
</reference>
<keyword evidence="2" id="KW-1185">Reference proteome</keyword>
<evidence type="ECO:0000313" key="2">
    <source>
        <dbReference type="Proteomes" id="UP000010433"/>
    </source>
</evidence>
<dbReference type="EMBL" id="AMEP01000142">
    <property type="protein sequence ID" value="EKX97307.1"/>
    <property type="molecule type" value="Genomic_DNA"/>
</dbReference>
<comment type="caution">
    <text evidence="1">The sequence shown here is derived from an EMBL/GenBank/DDBJ whole genome shotgun (WGS) entry which is preliminary data.</text>
</comment>
<protein>
    <submittedName>
        <fullName evidence="1">Uncharacterized protein</fullName>
    </submittedName>
</protein>
<evidence type="ECO:0000313" key="1">
    <source>
        <dbReference type="EMBL" id="EKX97307.1"/>
    </source>
</evidence>
<dbReference type="Proteomes" id="UP000010433">
    <property type="component" value="Unassembled WGS sequence"/>
</dbReference>
<accession>L1N1W1</accession>
<name>L1N1W1_9BACT</name>
<organism evidence="1 2">
    <name type="scientific">Hoylesella saccharolytica F0055</name>
    <dbReference type="NCBI Taxonomy" id="1127699"/>
    <lineage>
        <taxon>Bacteria</taxon>
        <taxon>Pseudomonadati</taxon>
        <taxon>Bacteroidota</taxon>
        <taxon>Bacteroidia</taxon>
        <taxon>Bacteroidales</taxon>
        <taxon>Prevotellaceae</taxon>
        <taxon>Hoylesella</taxon>
    </lineage>
</organism>
<gene>
    <name evidence="1" type="ORF">HMPREF9151_02225</name>
</gene>
<sequence length="63" mass="7537">MVFLLQSLDTCKRPLTWYVANIDIFNQIKILIGFNTTPYSYLPLLYRQYFSTLHLFTSHFSKN</sequence>
<proteinExistence type="predicted"/>
<dbReference type="AlphaFoldDB" id="L1N1W1"/>